<protein>
    <submittedName>
        <fullName evidence="1">Uncharacterized protein</fullName>
    </submittedName>
</protein>
<reference evidence="1 2" key="1">
    <citation type="submission" date="2018-03" db="EMBL/GenBank/DDBJ databases">
        <title>Genetic Diversity and Phenotypic Plasticity of AHL Mediated Quorum Sensing in Environmental Strains of Vibrio mediterranei.</title>
        <authorList>
            <person name="Lantoine F."/>
            <person name="Vouve F."/>
        </authorList>
    </citation>
    <scope>NUCLEOTIDE SEQUENCE [LARGE SCALE GENOMIC DNA]</scope>
    <source>
        <strain evidence="1 2">17LN0615E</strain>
    </source>
</reference>
<accession>A0ABX5DDB5</accession>
<name>A0ABX5DDB5_9VIBR</name>
<gene>
    <name evidence="1" type="ORF">COR51_11715</name>
</gene>
<organism evidence="1 2">
    <name type="scientific">Vibrio mediterranei</name>
    <dbReference type="NCBI Taxonomy" id="689"/>
    <lineage>
        <taxon>Bacteria</taxon>
        <taxon>Pseudomonadati</taxon>
        <taxon>Pseudomonadota</taxon>
        <taxon>Gammaproteobacteria</taxon>
        <taxon>Vibrionales</taxon>
        <taxon>Vibrionaceae</taxon>
        <taxon>Vibrio</taxon>
    </lineage>
</organism>
<keyword evidence="2" id="KW-1185">Reference proteome</keyword>
<comment type="caution">
    <text evidence="1">The sequence shown here is derived from an EMBL/GenBank/DDBJ whole genome shotgun (WGS) entry which is preliminary data.</text>
</comment>
<dbReference type="Proteomes" id="UP000238163">
    <property type="component" value="Unassembled WGS sequence"/>
</dbReference>
<proteinExistence type="predicted"/>
<evidence type="ECO:0000313" key="1">
    <source>
        <dbReference type="EMBL" id="PRQ67708.1"/>
    </source>
</evidence>
<sequence length="106" mass="12054">MHGVVLQELTIPSRDRNTLWVVFVYARSRCRATTRKGQDICINDLYEVVNMARQNKVITAINEMLDEHSYLTAKQIQVGLGYKSQGAVANALNRYISQGKLQRVDV</sequence>
<evidence type="ECO:0000313" key="2">
    <source>
        <dbReference type="Proteomes" id="UP000238163"/>
    </source>
</evidence>
<dbReference type="EMBL" id="NWTN01000005">
    <property type="protein sequence ID" value="PRQ67708.1"/>
    <property type="molecule type" value="Genomic_DNA"/>
</dbReference>